<protein>
    <submittedName>
        <fullName evidence="2">Uncharacterized protein</fullName>
    </submittedName>
</protein>
<dbReference type="RefSeq" id="WP_343772090.1">
    <property type="nucleotide sequence ID" value="NZ_BAAAFF010000004.1"/>
</dbReference>
<evidence type="ECO:0000313" key="3">
    <source>
        <dbReference type="Proteomes" id="UP000566663"/>
    </source>
</evidence>
<evidence type="ECO:0000313" key="2">
    <source>
        <dbReference type="EMBL" id="MBB5291095.1"/>
    </source>
</evidence>
<gene>
    <name evidence="2" type="ORF">HNQ67_000591</name>
</gene>
<keyword evidence="3" id="KW-1185">Reference proteome</keyword>
<evidence type="ECO:0000256" key="1">
    <source>
        <dbReference type="SAM" id="MobiDB-lite"/>
    </source>
</evidence>
<dbReference type="EMBL" id="JACHFZ010000001">
    <property type="protein sequence ID" value="MBB5291095.1"/>
    <property type="molecule type" value="Genomic_DNA"/>
</dbReference>
<dbReference type="AlphaFoldDB" id="A0A7W8HWI8"/>
<comment type="caution">
    <text evidence="2">The sequence shown here is derived from an EMBL/GenBank/DDBJ whole genome shotgun (WGS) entry which is preliminary data.</text>
</comment>
<organism evidence="2 3">
    <name type="scientific">Brevundimonas basaltis</name>
    <dbReference type="NCBI Taxonomy" id="472166"/>
    <lineage>
        <taxon>Bacteria</taxon>
        <taxon>Pseudomonadati</taxon>
        <taxon>Pseudomonadota</taxon>
        <taxon>Alphaproteobacteria</taxon>
        <taxon>Caulobacterales</taxon>
        <taxon>Caulobacteraceae</taxon>
        <taxon>Brevundimonas</taxon>
    </lineage>
</organism>
<sequence length="443" mass="48122">MDHHCLRGSSFGLRTTGGSQQGDASGGCKYRFHRHPLRTMRILPNVRFGSKAVGRLRVGSGHSAPLRSAHTSGHLAAVADTEEDNRSGLIDGGDKLRRYWATIKLTARGTCRLTVERTLTPSIPATTPEAVQSPVAAFEQFVDIVRGSRGLSDVDPDAIRPLLRPFLANPHRDDAPVREIVSAIGVTTFSSLIRSFPGFNWLFPRMFGPMEKWAPQYVARLTELEAILKNRLIPGSVTIHVMPARFLEKPSGFGQTPQLRYRLQVQTLIDVPEGDHLEAVSLEVRALSQEGIVFEEISPTAAFSSVTRKNSTGAQTGLKRTATQKNSTSVNIGGAKGGFSSSREVTGNDEVAISVSSGAEQTSSTVEQYLIARMAANRAVWRVIAGVGPIDPAGLQYTVDLLAPPQTRELALEVDARIEWHRAGAVPAELRQRLLLPSPDDLS</sequence>
<proteinExistence type="predicted"/>
<feature type="region of interest" description="Disordered" evidence="1">
    <location>
        <begin position="1"/>
        <end position="26"/>
    </location>
</feature>
<reference evidence="2 3" key="1">
    <citation type="submission" date="2020-08" db="EMBL/GenBank/DDBJ databases">
        <title>Genomic Encyclopedia of Type Strains, Phase IV (KMG-IV): sequencing the most valuable type-strain genomes for metagenomic binning, comparative biology and taxonomic classification.</title>
        <authorList>
            <person name="Goeker M."/>
        </authorList>
    </citation>
    <scope>NUCLEOTIDE SEQUENCE [LARGE SCALE GENOMIC DNA]</scope>
    <source>
        <strain evidence="2 3">DSM 25335</strain>
    </source>
</reference>
<accession>A0A7W8HWI8</accession>
<name>A0A7W8HWI8_9CAUL</name>
<feature type="compositionally biased region" description="Polar residues" evidence="1">
    <location>
        <begin position="12"/>
        <end position="23"/>
    </location>
</feature>
<dbReference type="Proteomes" id="UP000566663">
    <property type="component" value="Unassembled WGS sequence"/>
</dbReference>